<dbReference type="AlphaFoldDB" id="A0A0F9RAF5"/>
<organism evidence="1">
    <name type="scientific">marine sediment metagenome</name>
    <dbReference type="NCBI Taxonomy" id="412755"/>
    <lineage>
        <taxon>unclassified sequences</taxon>
        <taxon>metagenomes</taxon>
        <taxon>ecological metagenomes</taxon>
    </lineage>
</organism>
<evidence type="ECO:0000313" key="1">
    <source>
        <dbReference type="EMBL" id="KKN53495.1"/>
    </source>
</evidence>
<dbReference type="EMBL" id="LAZR01000969">
    <property type="protein sequence ID" value="KKN53495.1"/>
    <property type="molecule type" value="Genomic_DNA"/>
</dbReference>
<reference evidence="1" key="1">
    <citation type="journal article" date="2015" name="Nature">
        <title>Complex archaea that bridge the gap between prokaryotes and eukaryotes.</title>
        <authorList>
            <person name="Spang A."/>
            <person name="Saw J.H."/>
            <person name="Jorgensen S.L."/>
            <person name="Zaremba-Niedzwiedzka K."/>
            <person name="Martijn J."/>
            <person name="Lind A.E."/>
            <person name="van Eijk R."/>
            <person name="Schleper C."/>
            <person name="Guy L."/>
            <person name="Ettema T.J."/>
        </authorList>
    </citation>
    <scope>NUCLEOTIDE SEQUENCE</scope>
</reference>
<proteinExistence type="predicted"/>
<protein>
    <submittedName>
        <fullName evidence="1">Uncharacterized protein</fullName>
    </submittedName>
</protein>
<name>A0A0F9RAF5_9ZZZZ</name>
<accession>A0A0F9RAF5</accession>
<sequence>MINSWHHVANNFYFRRRKDNGVEMVKHNVEGFPPVNAVPDLVFTDSTWASLIAHVSARKEDYENTALFRRFHNGASL</sequence>
<comment type="caution">
    <text evidence="1">The sequence shown here is derived from an EMBL/GenBank/DDBJ whole genome shotgun (WGS) entry which is preliminary data.</text>
</comment>
<gene>
    <name evidence="1" type="ORF">LCGC14_0601920</name>
</gene>